<evidence type="ECO:0000256" key="2">
    <source>
        <dbReference type="ARBA" id="ARBA00022723"/>
    </source>
</evidence>
<reference evidence="4" key="1">
    <citation type="journal article" date="2019" name="Int. J. Syst. Evol. Microbiol.">
        <title>The Global Catalogue of Microorganisms (GCM) 10K type strain sequencing project: providing services to taxonomists for standard genome sequencing and annotation.</title>
        <authorList>
            <consortium name="The Broad Institute Genomics Platform"/>
            <consortium name="The Broad Institute Genome Sequencing Center for Infectious Disease"/>
            <person name="Wu L."/>
            <person name="Ma J."/>
        </authorList>
    </citation>
    <scope>NUCLEOTIDE SEQUENCE [LARGE SCALE GENOMIC DNA]</scope>
    <source>
        <strain evidence="4">KCTC 42107</strain>
    </source>
</reference>
<name>A0ABW5NVN3_9FLAO</name>
<organism evidence="3 4">
    <name type="scientific">Flavobacterium suzhouense</name>
    <dbReference type="NCBI Taxonomy" id="1529638"/>
    <lineage>
        <taxon>Bacteria</taxon>
        <taxon>Pseudomonadati</taxon>
        <taxon>Bacteroidota</taxon>
        <taxon>Flavobacteriia</taxon>
        <taxon>Flavobacteriales</taxon>
        <taxon>Flavobacteriaceae</taxon>
        <taxon>Flavobacterium</taxon>
    </lineage>
</organism>
<dbReference type="SUPFAM" id="SSF109854">
    <property type="entry name" value="DinB/YfiT-like putative metalloenzymes"/>
    <property type="match status" value="1"/>
</dbReference>
<dbReference type="EMBL" id="JBHUMD010000026">
    <property type="protein sequence ID" value="MFD2602853.1"/>
    <property type="molecule type" value="Genomic_DNA"/>
</dbReference>
<proteinExistence type="inferred from homology"/>
<comment type="caution">
    <text evidence="3">The sequence shown here is derived from an EMBL/GenBank/DDBJ whole genome shotgun (WGS) entry which is preliminary data.</text>
</comment>
<comment type="similarity">
    <text evidence="1">Belongs to the DinB family.</text>
</comment>
<dbReference type="Pfam" id="PF05163">
    <property type="entry name" value="DinB"/>
    <property type="match status" value="1"/>
</dbReference>
<keyword evidence="4" id="KW-1185">Reference proteome</keyword>
<protein>
    <submittedName>
        <fullName evidence="3">DinB family protein</fullName>
    </submittedName>
</protein>
<dbReference type="PANTHER" id="PTHR37302:SF3">
    <property type="entry name" value="DAMAGE-INDUCIBLE PROTEIN DINB"/>
    <property type="match status" value="1"/>
</dbReference>
<accession>A0ABW5NVN3</accession>
<keyword evidence="2" id="KW-0479">Metal-binding</keyword>
<dbReference type="RefSeq" id="WP_379821320.1">
    <property type="nucleotide sequence ID" value="NZ_JBHUMD010000026.1"/>
</dbReference>
<dbReference type="Gene3D" id="1.20.120.450">
    <property type="entry name" value="dinb family like domain"/>
    <property type="match status" value="1"/>
</dbReference>
<evidence type="ECO:0000256" key="1">
    <source>
        <dbReference type="ARBA" id="ARBA00008635"/>
    </source>
</evidence>
<evidence type="ECO:0000313" key="3">
    <source>
        <dbReference type="EMBL" id="MFD2602853.1"/>
    </source>
</evidence>
<evidence type="ECO:0000313" key="4">
    <source>
        <dbReference type="Proteomes" id="UP001597480"/>
    </source>
</evidence>
<sequence length="149" mass="17440">MKLFFVQGLEYTFHFNNKVIDALTEINNPPVKSVKLINHIVNSHEIWNSRIEDKNYNVDVWGISPLQDLKAINEVNYYNSLAIIGNLDFDKQITYTNTKGQTYINSIQDILFHVINHSTYHRGQIASDFKNNDITPLVTDYIFYKRLEI</sequence>
<dbReference type="InterPro" id="IPR034660">
    <property type="entry name" value="DinB/YfiT-like"/>
</dbReference>
<gene>
    <name evidence="3" type="ORF">ACFSR3_12355</name>
</gene>
<dbReference type="PANTHER" id="PTHR37302">
    <property type="entry name" value="SLR1116 PROTEIN"/>
    <property type="match status" value="1"/>
</dbReference>
<dbReference type="Proteomes" id="UP001597480">
    <property type="component" value="Unassembled WGS sequence"/>
</dbReference>
<dbReference type="InterPro" id="IPR007837">
    <property type="entry name" value="DinB"/>
</dbReference>